<dbReference type="GO" id="GO:0006298">
    <property type="term" value="P:mismatch repair"/>
    <property type="evidence" value="ECO:0007669"/>
    <property type="project" value="InterPro"/>
</dbReference>
<dbReference type="InterPro" id="IPR042121">
    <property type="entry name" value="MutL_C_regsub"/>
</dbReference>
<dbReference type="PANTHER" id="PTHR10073">
    <property type="entry name" value="DNA MISMATCH REPAIR PROTEIN MLH, PMS, MUTL"/>
    <property type="match status" value="1"/>
</dbReference>
<keyword evidence="3" id="KW-1185">Reference proteome</keyword>
<comment type="caution">
    <text evidence="2">The sequence shown here is derived from an EMBL/GenBank/DDBJ whole genome shotgun (WGS) entry which is preliminary data.</text>
</comment>
<feature type="signal peptide" evidence="1">
    <location>
        <begin position="1"/>
        <end position="20"/>
    </location>
</feature>
<sequence>MPGSRWQLLGVPVVFGTALANPADLRAYLDQLHQTGSGALLAPAMLRVLRSKACRSAIMFGDTLAPPQRAGLLAALRRTRLWAQCAHGRPTVAPLVHVPTLRVLLERRRKALGQQRRTQEEHPSSGRKRLSAIGLRAVLAKLRRNRTA</sequence>
<proteinExistence type="predicted"/>
<dbReference type="GO" id="GO:0032300">
    <property type="term" value="C:mismatch repair complex"/>
    <property type="evidence" value="ECO:0007669"/>
    <property type="project" value="InterPro"/>
</dbReference>
<evidence type="ECO:0000256" key="1">
    <source>
        <dbReference type="SAM" id="SignalP"/>
    </source>
</evidence>
<dbReference type="InterPro" id="IPR038973">
    <property type="entry name" value="MutL/Mlh/Pms-like"/>
</dbReference>
<protein>
    <submittedName>
        <fullName evidence="2">Uncharacterized protein</fullName>
    </submittedName>
</protein>
<dbReference type="Proteomes" id="UP000075714">
    <property type="component" value="Unassembled WGS sequence"/>
</dbReference>
<dbReference type="InterPro" id="IPR037198">
    <property type="entry name" value="MutL_C_sf"/>
</dbReference>
<dbReference type="InterPro" id="IPR042120">
    <property type="entry name" value="MutL_C_dimsub"/>
</dbReference>
<dbReference type="STRING" id="33097.A0A150GYE0"/>
<evidence type="ECO:0000313" key="2">
    <source>
        <dbReference type="EMBL" id="KXZ54814.1"/>
    </source>
</evidence>
<gene>
    <name evidence="2" type="ORF">GPECTOR_4g885</name>
</gene>
<dbReference type="GO" id="GO:0016887">
    <property type="term" value="F:ATP hydrolysis activity"/>
    <property type="evidence" value="ECO:0007669"/>
    <property type="project" value="InterPro"/>
</dbReference>
<dbReference type="Gene3D" id="3.30.1370.100">
    <property type="entry name" value="MutL, C-terminal domain, regulatory subdomain"/>
    <property type="match status" value="1"/>
</dbReference>
<feature type="chain" id="PRO_5007562324" evidence="1">
    <location>
        <begin position="21"/>
        <end position="148"/>
    </location>
</feature>
<dbReference type="SUPFAM" id="SSF118116">
    <property type="entry name" value="DNA mismatch repair protein MutL"/>
    <property type="match status" value="1"/>
</dbReference>
<dbReference type="GO" id="GO:0140664">
    <property type="term" value="F:ATP-dependent DNA damage sensor activity"/>
    <property type="evidence" value="ECO:0007669"/>
    <property type="project" value="InterPro"/>
</dbReference>
<accession>A0A150GYE0</accession>
<dbReference type="EMBL" id="LSYV01000005">
    <property type="protein sequence ID" value="KXZ54814.1"/>
    <property type="molecule type" value="Genomic_DNA"/>
</dbReference>
<dbReference type="OrthoDB" id="429932at2759"/>
<dbReference type="Gene3D" id="3.30.1540.20">
    <property type="entry name" value="MutL, C-terminal domain, dimerisation subdomain"/>
    <property type="match status" value="1"/>
</dbReference>
<keyword evidence="1" id="KW-0732">Signal</keyword>
<dbReference type="PANTHER" id="PTHR10073:SF47">
    <property type="entry name" value="DNA MISMATCH REPAIR PROTEIN MLH3"/>
    <property type="match status" value="1"/>
</dbReference>
<reference evidence="3" key="1">
    <citation type="journal article" date="2016" name="Nat. Commun.">
        <title>The Gonium pectorale genome demonstrates co-option of cell cycle regulation during the evolution of multicellularity.</title>
        <authorList>
            <person name="Hanschen E.R."/>
            <person name="Marriage T.N."/>
            <person name="Ferris P.J."/>
            <person name="Hamaji T."/>
            <person name="Toyoda A."/>
            <person name="Fujiyama A."/>
            <person name="Neme R."/>
            <person name="Noguchi H."/>
            <person name="Minakuchi Y."/>
            <person name="Suzuki M."/>
            <person name="Kawai-Toyooka H."/>
            <person name="Smith D.R."/>
            <person name="Sparks H."/>
            <person name="Anderson J."/>
            <person name="Bakaric R."/>
            <person name="Luria V."/>
            <person name="Karger A."/>
            <person name="Kirschner M.W."/>
            <person name="Durand P.M."/>
            <person name="Michod R.E."/>
            <person name="Nozaki H."/>
            <person name="Olson B.J."/>
        </authorList>
    </citation>
    <scope>NUCLEOTIDE SEQUENCE [LARGE SCALE GENOMIC DNA]</scope>
    <source>
        <strain evidence="3">NIES-2863</strain>
    </source>
</reference>
<dbReference type="AlphaFoldDB" id="A0A150GYE0"/>
<name>A0A150GYE0_GONPE</name>
<evidence type="ECO:0000313" key="3">
    <source>
        <dbReference type="Proteomes" id="UP000075714"/>
    </source>
</evidence>
<organism evidence="2 3">
    <name type="scientific">Gonium pectorale</name>
    <name type="common">Green alga</name>
    <dbReference type="NCBI Taxonomy" id="33097"/>
    <lineage>
        <taxon>Eukaryota</taxon>
        <taxon>Viridiplantae</taxon>
        <taxon>Chlorophyta</taxon>
        <taxon>core chlorophytes</taxon>
        <taxon>Chlorophyceae</taxon>
        <taxon>CS clade</taxon>
        <taxon>Chlamydomonadales</taxon>
        <taxon>Volvocaceae</taxon>
        <taxon>Gonium</taxon>
    </lineage>
</organism>